<dbReference type="EMBL" id="BPLR01017485">
    <property type="protein sequence ID" value="GIY92018.1"/>
    <property type="molecule type" value="Genomic_DNA"/>
</dbReference>
<sequence length="141" mass="16051">MRYPLHCSLDRRPQANHQKVFCTGVARFVVANDCVAYEFFIKRGGREEESAPGEQNTDFSLSVTRNQCSRYTCADRLPLRCPGVSCSRLKIQIVPETRRIFLPPLTFFYLPCGSSRLPPVVATSVGDLRPYVFCLRRFLVA</sequence>
<accession>A0AAV4XC61</accession>
<comment type="caution">
    <text evidence="1">The sequence shown here is derived from an EMBL/GenBank/DDBJ whole genome shotgun (WGS) entry which is preliminary data.</text>
</comment>
<name>A0AAV4XC61_CAEEX</name>
<organism evidence="1 2">
    <name type="scientific">Caerostris extrusa</name>
    <name type="common">Bark spider</name>
    <name type="synonym">Caerostris bankana</name>
    <dbReference type="NCBI Taxonomy" id="172846"/>
    <lineage>
        <taxon>Eukaryota</taxon>
        <taxon>Metazoa</taxon>
        <taxon>Ecdysozoa</taxon>
        <taxon>Arthropoda</taxon>
        <taxon>Chelicerata</taxon>
        <taxon>Arachnida</taxon>
        <taxon>Araneae</taxon>
        <taxon>Araneomorphae</taxon>
        <taxon>Entelegynae</taxon>
        <taxon>Araneoidea</taxon>
        <taxon>Araneidae</taxon>
        <taxon>Caerostris</taxon>
    </lineage>
</organism>
<evidence type="ECO:0000313" key="1">
    <source>
        <dbReference type="EMBL" id="GIY92018.1"/>
    </source>
</evidence>
<reference evidence="1 2" key="1">
    <citation type="submission" date="2021-06" db="EMBL/GenBank/DDBJ databases">
        <title>Caerostris extrusa draft genome.</title>
        <authorList>
            <person name="Kono N."/>
            <person name="Arakawa K."/>
        </authorList>
    </citation>
    <scope>NUCLEOTIDE SEQUENCE [LARGE SCALE GENOMIC DNA]</scope>
</reference>
<dbReference type="AlphaFoldDB" id="A0AAV4XC61"/>
<keyword evidence="2" id="KW-1185">Reference proteome</keyword>
<gene>
    <name evidence="1" type="ORF">CEXT_809931</name>
</gene>
<dbReference type="Proteomes" id="UP001054945">
    <property type="component" value="Unassembled WGS sequence"/>
</dbReference>
<proteinExistence type="predicted"/>
<protein>
    <submittedName>
        <fullName evidence="1">Uncharacterized protein</fullName>
    </submittedName>
</protein>
<evidence type="ECO:0000313" key="2">
    <source>
        <dbReference type="Proteomes" id="UP001054945"/>
    </source>
</evidence>